<sequence length="273" mass="29322">RLPPQAPRGVKVANNVQILPLGGGAVTNQQRLLISWQQNNDTNDLVSEYWIYRWSNPTLALTNEVTPLSNRVGVVTHISNTNVNSYLDSSTNAPTVAGVSTYWYTVRAVSQAACTPLFSPNSGPASGVLRQRDGPVATTGDVVGSCGTPIIAFKQFNLLTNANGPDVANYNMRITVQRRDPGIAWVQISVTNYLNQPISYPSQTFGPLYFPPDGDTVQADYSLPVGGTNFLMDATCVAGTYYGITSAPASCHFGSPVATNQIREAFFLARSVG</sequence>
<reference evidence="1 2" key="1">
    <citation type="journal article" date="2011" name="J. Bacteriol.">
        <title>Genome sequence of 'Pedosphaera parvula' Ellin514, an aerobic Verrucomicrobial isolate from pasture soil.</title>
        <authorList>
            <person name="Kant R."/>
            <person name="van Passel M.W."/>
            <person name="Sangwan P."/>
            <person name="Palva A."/>
            <person name="Lucas S."/>
            <person name="Copeland A."/>
            <person name="Lapidus A."/>
            <person name="Glavina Del Rio T."/>
            <person name="Dalin E."/>
            <person name="Tice H."/>
            <person name="Bruce D."/>
            <person name="Goodwin L."/>
            <person name="Pitluck S."/>
            <person name="Chertkov O."/>
            <person name="Larimer F.W."/>
            <person name="Land M.L."/>
            <person name="Hauser L."/>
            <person name="Brettin T.S."/>
            <person name="Detter J.C."/>
            <person name="Han S."/>
            <person name="de Vos W.M."/>
            <person name="Janssen P.H."/>
            <person name="Smidt H."/>
        </authorList>
    </citation>
    <scope>NUCLEOTIDE SEQUENCE [LARGE SCALE GENOMIC DNA]</scope>
    <source>
        <strain evidence="1 2">Ellin514</strain>
    </source>
</reference>
<dbReference type="EMBL" id="ABOX02000003">
    <property type="protein sequence ID" value="EEF62969.1"/>
    <property type="molecule type" value="Genomic_DNA"/>
</dbReference>
<evidence type="ECO:0000313" key="2">
    <source>
        <dbReference type="Proteomes" id="UP000003688"/>
    </source>
</evidence>
<feature type="non-terminal residue" evidence="1">
    <location>
        <position position="1"/>
    </location>
</feature>
<gene>
    <name evidence="1" type="ORF">Cflav_PD5604</name>
</gene>
<dbReference type="InterPro" id="IPR013783">
    <property type="entry name" value="Ig-like_fold"/>
</dbReference>
<comment type="caution">
    <text evidence="1">The sequence shown here is derived from an EMBL/GenBank/DDBJ whole genome shotgun (WGS) entry which is preliminary data.</text>
</comment>
<accession>B9XBT4</accession>
<name>B9XBT4_PEDPL</name>
<protein>
    <submittedName>
        <fullName evidence="1">Uncharacterized protein</fullName>
    </submittedName>
</protein>
<organism evidence="1 2">
    <name type="scientific">Pedosphaera parvula (strain Ellin514)</name>
    <dbReference type="NCBI Taxonomy" id="320771"/>
    <lineage>
        <taxon>Bacteria</taxon>
        <taxon>Pseudomonadati</taxon>
        <taxon>Verrucomicrobiota</taxon>
        <taxon>Pedosphaerae</taxon>
        <taxon>Pedosphaerales</taxon>
        <taxon>Pedosphaeraceae</taxon>
        <taxon>Pedosphaera</taxon>
    </lineage>
</organism>
<dbReference type="STRING" id="320771.Cflav_PD5604"/>
<proteinExistence type="predicted"/>
<evidence type="ECO:0000313" key="1">
    <source>
        <dbReference type="EMBL" id="EEF62969.1"/>
    </source>
</evidence>
<dbReference type="AlphaFoldDB" id="B9XBT4"/>
<dbReference type="RefSeq" id="WP_007413282.1">
    <property type="nucleotide sequence ID" value="NZ_ABOX02000003.1"/>
</dbReference>
<dbReference type="Gene3D" id="2.60.40.10">
    <property type="entry name" value="Immunoglobulins"/>
    <property type="match status" value="1"/>
</dbReference>
<keyword evidence="2" id="KW-1185">Reference proteome</keyword>
<dbReference type="Proteomes" id="UP000003688">
    <property type="component" value="Unassembled WGS sequence"/>
</dbReference>